<evidence type="ECO:0000313" key="3">
    <source>
        <dbReference type="EMBL" id="HIX46017.1"/>
    </source>
</evidence>
<evidence type="ECO:0000256" key="1">
    <source>
        <dbReference type="SAM" id="MobiDB-lite"/>
    </source>
</evidence>
<sequence>MKKLLLLTTLLLAGLSYASGDTIYLKNGLTIEGKIEEMNPLQNVVVCTPDGRRFTYPIAEILSIKLSDTHHPNPAQTAGHPNTVPLPAPDKEHPAPAPVHDAGLPEQARQELPARPAARAGEPHHPAPHPEARQRFAMTRMPHHDAPLPVEPEKKHVAKQGYHGFVSISSAVYLPNYLQIGFSTTHGAQITPRLFIGGGMALNILTYGSNGDVFLPIYTEVRTNWGENIAQFSAGTRIGITIGDKMGFYWHLDAGLRLGFTPKFAMHIAPFIELQPLMDTEYIYNTNNEPYSYIYKWNLSCAAGLRIGFEF</sequence>
<organism evidence="3 4">
    <name type="scientific">Candidatus Barnesiella excrementipullorum</name>
    <dbReference type="NCBI Taxonomy" id="2838479"/>
    <lineage>
        <taxon>Bacteria</taxon>
        <taxon>Pseudomonadati</taxon>
        <taxon>Bacteroidota</taxon>
        <taxon>Bacteroidia</taxon>
        <taxon>Bacteroidales</taxon>
        <taxon>Barnesiellaceae</taxon>
        <taxon>Barnesiella</taxon>
    </lineage>
</organism>
<feature type="compositionally biased region" description="Low complexity" evidence="1">
    <location>
        <begin position="111"/>
        <end position="120"/>
    </location>
</feature>
<dbReference type="Proteomes" id="UP000824246">
    <property type="component" value="Unassembled WGS sequence"/>
</dbReference>
<feature type="region of interest" description="Disordered" evidence="1">
    <location>
        <begin position="69"/>
        <end position="130"/>
    </location>
</feature>
<feature type="signal peptide" evidence="2">
    <location>
        <begin position="1"/>
        <end position="18"/>
    </location>
</feature>
<proteinExistence type="predicted"/>
<feature type="compositionally biased region" description="Basic and acidic residues" evidence="1">
    <location>
        <begin position="121"/>
        <end position="130"/>
    </location>
</feature>
<evidence type="ECO:0000256" key="2">
    <source>
        <dbReference type="SAM" id="SignalP"/>
    </source>
</evidence>
<dbReference type="EMBL" id="DXFB01000192">
    <property type="protein sequence ID" value="HIX46017.1"/>
    <property type="molecule type" value="Genomic_DNA"/>
</dbReference>
<reference evidence="3" key="1">
    <citation type="journal article" date="2021" name="PeerJ">
        <title>Extensive microbial diversity within the chicken gut microbiome revealed by metagenomics and culture.</title>
        <authorList>
            <person name="Gilroy R."/>
            <person name="Ravi A."/>
            <person name="Getino M."/>
            <person name="Pursley I."/>
            <person name="Horton D.L."/>
            <person name="Alikhan N.F."/>
            <person name="Baker D."/>
            <person name="Gharbi K."/>
            <person name="Hall N."/>
            <person name="Watson M."/>
            <person name="Adriaenssens E.M."/>
            <person name="Foster-Nyarko E."/>
            <person name="Jarju S."/>
            <person name="Secka A."/>
            <person name="Antonio M."/>
            <person name="Oren A."/>
            <person name="Chaudhuri R.R."/>
            <person name="La Ragione R."/>
            <person name="Hildebrand F."/>
            <person name="Pallen M.J."/>
        </authorList>
    </citation>
    <scope>NUCLEOTIDE SEQUENCE</scope>
    <source>
        <strain evidence="3">ChiHjej12B11-16260</strain>
    </source>
</reference>
<evidence type="ECO:0000313" key="4">
    <source>
        <dbReference type="Proteomes" id="UP000824246"/>
    </source>
</evidence>
<reference evidence="3" key="2">
    <citation type="submission" date="2021-04" db="EMBL/GenBank/DDBJ databases">
        <authorList>
            <person name="Gilroy R."/>
        </authorList>
    </citation>
    <scope>NUCLEOTIDE SEQUENCE</scope>
    <source>
        <strain evidence="3">ChiHjej12B11-16260</strain>
    </source>
</reference>
<dbReference type="AlphaFoldDB" id="A0A9D1VST6"/>
<protein>
    <recommendedName>
        <fullName evidence="5">Outer membrane protein beta-barrel domain-containing protein</fullName>
    </recommendedName>
</protein>
<feature type="chain" id="PRO_5039264411" description="Outer membrane protein beta-barrel domain-containing protein" evidence="2">
    <location>
        <begin position="19"/>
        <end position="311"/>
    </location>
</feature>
<keyword evidence="2" id="KW-0732">Signal</keyword>
<accession>A0A9D1VST6</accession>
<evidence type="ECO:0008006" key="5">
    <source>
        <dbReference type="Google" id="ProtNLM"/>
    </source>
</evidence>
<comment type="caution">
    <text evidence="3">The sequence shown here is derived from an EMBL/GenBank/DDBJ whole genome shotgun (WGS) entry which is preliminary data.</text>
</comment>
<gene>
    <name evidence="3" type="ORF">H9982_07325</name>
</gene>
<name>A0A9D1VST6_9BACT</name>